<dbReference type="RefSeq" id="WP_151123748.1">
    <property type="nucleotide sequence ID" value="NZ_CP088081.1"/>
</dbReference>
<proteinExistence type="predicted"/>
<keyword evidence="2" id="KW-0812">Transmembrane</keyword>
<feature type="compositionally biased region" description="Polar residues" evidence="1">
    <location>
        <begin position="11"/>
        <end position="20"/>
    </location>
</feature>
<feature type="transmembrane region" description="Helical" evidence="2">
    <location>
        <begin position="97"/>
        <end position="115"/>
    </location>
</feature>
<dbReference type="Proteomes" id="UP000430120">
    <property type="component" value="Unassembled WGS sequence"/>
</dbReference>
<evidence type="ECO:0000256" key="2">
    <source>
        <dbReference type="SAM" id="Phobius"/>
    </source>
</evidence>
<dbReference type="EMBL" id="VZPB01000016">
    <property type="protein sequence ID" value="KAB0583223.1"/>
    <property type="molecule type" value="Genomic_DNA"/>
</dbReference>
<accession>A0A643FD32</accession>
<feature type="region of interest" description="Disordered" evidence="1">
    <location>
        <begin position="1"/>
        <end position="20"/>
    </location>
</feature>
<comment type="caution">
    <text evidence="3">The sequence shown here is derived from an EMBL/GenBank/DDBJ whole genome shotgun (WGS) entry which is preliminary data.</text>
</comment>
<keyword evidence="2" id="KW-0472">Membrane</keyword>
<organism evidence="3 4">
    <name type="scientific">Ideonella dechloratans</name>
    <dbReference type="NCBI Taxonomy" id="36863"/>
    <lineage>
        <taxon>Bacteria</taxon>
        <taxon>Pseudomonadati</taxon>
        <taxon>Pseudomonadota</taxon>
        <taxon>Betaproteobacteria</taxon>
        <taxon>Burkholderiales</taxon>
        <taxon>Sphaerotilaceae</taxon>
        <taxon>Ideonella</taxon>
    </lineage>
</organism>
<evidence type="ECO:0000313" key="3">
    <source>
        <dbReference type="EMBL" id="KAB0583223.1"/>
    </source>
</evidence>
<keyword evidence="2" id="KW-1133">Transmembrane helix</keyword>
<gene>
    <name evidence="3" type="ORF">F7Q92_08620</name>
</gene>
<evidence type="ECO:0000256" key="1">
    <source>
        <dbReference type="SAM" id="MobiDB-lite"/>
    </source>
</evidence>
<reference evidence="3 4" key="1">
    <citation type="submission" date="2019-09" db="EMBL/GenBank/DDBJ databases">
        <title>Draft genome sequences of 48 bacterial type strains from the CCUG.</title>
        <authorList>
            <person name="Tunovic T."/>
            <person name="Pineiro-Iglesias B."/>
            <person name="Unosson C."/>
            <person name="Inganas E."/>
            <person name="Ohlen M."/>
            <person name="Cardew S."/>
            <person name="Jensie-Markopoulos S."/>
            <person name="Salva-Serra F."/>
            <person name="Jaen-Luchoro D."/>
            <person name="Karlsson R."/>
            <person name="Svensson-Stadler L."/>
            <person name="Chun J."/>
            <person name="Moore E."/>
        </authorList>
    </citation>
    <scope>NUCLEOTIDE SEQUENCE [LARGE SCALE GENOMIC DNA]</scope>
    <source>
        <strain evidence="3 4">CCUG 30977</strain>
    </source>
</reference>
<protein>
    <submittedName>
        <fullName evidence="3">Uncharacterized protein</fullName>
    </submittedName>
</protein>
<evidence type="ECO:0000313" key="4">
    <source>
        <dbReference type="Proteomes" id="UP000430120"/>
    </source>
</evidence>
<dbReference type="AlphaFoldDB" id="A0A643FD32"/>
<keyword evidence="4" id="KW-1185">Reference proteome</keyword>
<dbReference type="OrthoDB" id="9156870at2"/>
<feature type="transmembrane region" description="Helical" evidence="2">
    <location>
        <begin position="147"/>
        <end position="175"/>
    </location>
</feature>
<name>A0A643FD32_IDEDE</name>
<sequence>MNEADAALTPTKPTETLARQSTRATRSISWSALAKAGAAALGATATAFNFIGQEAYARYLGHWGFDDGMLPLDTSNRVHYGYLAVLESIHSLLNGPVGAMILLTIFIMLGIQIWITSSMEKNPPSDTKVGKWLRRNADRLPRSLKGLFASFGISGVIAILLYYVVLAAFIGLAVAPFIGEHAAAKWAEKKESDIQMGCERGDQHGVCTELTRGGEVIGAGLIIASSTTRVAYFDITAKHGRLIKFEDGELIGWMP</sequence>